<gene>
    <name evidence="4" type="ORF">HPB52_004013</name>
</gene>
<feature type="region of interest" description="Disordered" evidence="2">
    <location>
        <begin position="512"/>
        <end position="543"/>
    </location>
</feature>
<dbReference type="AlphaFoldDB" id="A0A9D4SQ62"/>
<feature type="domain" description="CCHC-type" evidence="3">
    <location>
        <begin position="239"/>
        <end position="254"/>
    </location>
</feature>
<protein>
    <recommendedName>
        <fullName evidence="3">CCHC-type domain-containing protein</fullName>
    </recommendedName>
</protein>
<feature type="compositionally biased region" description="Basic residues" evidence="2">
    <location>
        <begin position="334"/>
        <end position="343"/>
    </location>
</feature>
<keyword evidence="1" id="KW-0862">Zinc</keyword>
<proteinExistence type="predicted"/>
<feature type="region of interest" description="Disordered" evidence="2">
    <location>
        <begin position="610"/>
        <end position="638"/>
    </location>
</feature>
<keyword evidence="1" id="KW-0479">Metal-binding</keyword>
<evidence type="ECO:0000256" key="1">
    <source>
        <dbReference type="PROSITE-ProRule" id="PRU00047"/>
    </source>
</evidence>
<evidence type="ECO:0000313" key="4">
    <source>
        <dbReference type="EMBL" id="KAH7943030.1"/>
    </source>
</evidence>
<feature type="region of interest" description="Disordered" evidence="2">
    <location>
        <begin position="316"/>
        <end position="399"/>
    </location>
</feature>
<dbReference type="VEuPathDB" id="VectorBase:RSAN_027752"/>
<evidence type="ECO:0000313" key="5">
    <source>
        <dbReference type="Proteomes" id="UP000821837"/>
    </source>
</evidence>
<reference evidence="4" key="1">
    <citation type="journal article" date="2020" name="Cell">
        <title>Large-Scale Comparative Analyses of Tick Genomes Elucidate Their Genetic Diversity and Vector Capacities.</title>
        <authorList>
            <consortium name="Tick Genome and Microbiome Consortium (TIGMIC)"/>
            <person name="Jia N."/>
            <person name="Wang J."/>
            <person name="Shi W."/>
            <person name="Du L."/>
            <person name="Sun Y."/>
            <person name="Zhan W."/>
            <person name="Jiang J.F."/>
            <person name="Wang Q."/>
            <person name="Zhang B."/>
            <person name="Ji P."/>
            <person name="Bell-Sakyi L."/>
            <person name="Cui X.M."/>
            <person name="Yuan T.T."/>
            <person name="Jiang B.G."/>
            <person name="Yang W.F."/>
            <person name="Lam T.T."/>
            <person name="Chang Q.C."/>
            <person name="Ding S.J."/>
            <person name="Wang X.J."/>
            <person name="Zhu J.G."/>
            <person name="Ruan X.D."/>
            <person name="Zhao L."/>
            <person name="Wei J.T."/>
            <person name="Ye R.Z."/>
            <person name="Que T.C."/>
            <person name="Du C.H."/>
            <person name="Zhou Y.H."/>
            <person name="Cheng J.X."/>
            <person name="Dai P.F."/>
            <person name="Guo W.B."/>
            <person name="Han X.H."/>
            <person name="Huang E.J."/>
            <person name="Li L.F."/>
            <person name="Wei W."/>
            <person name="Gao Y.C."/>
            <person name="Liu J.Z."/>
            <person name="Shao H.Z."/>
            <person name="Wang X."/>
            <person name="Wang C.C."/>
            <person name="Yang T.C."/>
            <person name="Huo Q.B."/>
            <person name="Li W."/>
            <person name="Chen H.Y."/>
            <person name="Chen S.E."/>
            <person name="Zhou L.G."/>
            <person name="Ni X.B."/>
            <person name="Tian J.H."/>
            <person name="Sheng Y."/>
            <person name="Liu T."/>
            <person name="Pan Y.S."/>
            <person name="Xia L.Y."/>
            <person name="Li J."/>
            <person name="Zhao F."/>
            <person name="Cao W.C."/>
        </authorList>
    </citation>
    <scope>NUCLEOTIDE SEQUENCE</scope>
    <source>
        <strain evidence="4">Rsan-2018</strain>
    </source>
</reference>
<dbReference type="InterPro" id="IPR001878">
    <property type="entry name" value="Znf_CCHC"/>
</dbReference>
<feature type="compositionally biased region" description="Basic and acidic residues" evidence="2">
    <location>
        <begin position="424"/>
        <end position="436"/>
    </location>
</feature>
<comment type="caution">
    <text evidence="4">The sequence shown here is derived from an EMBL/GenBank/DDBJ whole genome shotgun (WGS) entry which is preliminary data.</text>
</comment>
<feature type="region of interest" description="Disordered" evidence="2">
    <location>
        <begin position="411"/>
        <end position="448"/>
    </location>
</feature>
<sequence length="638" mass="71463">MEVVQVEGEEISPTKFGKEQGWSEIKRNTKKAAGDADPAKNQQATPASTEKAAFIQKATQYVRKITMTSRMPNLPTDDYKIIVRPRDGFNVSHYQKDRVHCCIRNAAGVGREVAEEDSVCLNERQNVIVVSTPSEDRARRYGGICKLRIGDREFEASAYRAAPENTSKGLIRGISLDEKPADVVRSLVNHRNPNVLHAKRMGNTTNVIILFDGYYVPRYVNYGGMVIRCTLYKKHIDMCYECGRLGHRADVCPNPNDKKCRGCGCGNPPDDHRCEPVCQLCGKGHLTGDRKCKAKYKIPYLVKRRQWERRMREEAEAAYSSSSTVNDGEEGYRRHQGPRRRSGNSRSASRESRARSRSRSRTRSRAHSRSVSRPRSAKPRSTSTARANHTAAAKGGGEVDTHKLRWVDVASGRAPSAPLTRTETAIDRNPDVDRRSSSSYNRNSEPESVMQKRLDQFESMIQKLQQENARLRNEIATLKGEAPTVPFPPPPIKPVAADVAASTVESVEEVMEAQDAHPAPTKRKALDPEQADVKSQKREEKLRERVDRLDDKVDAMMTQHAQQTAQLNNAIAQQTAQTEQLSIAISQLTKMVATLQTRIDNIEMRLPGAVGRPVRTTGKPYFRPIPDEEAQDQPDGKS</sequence>
<dbReference type="GO" id="GO:0003676">
    <property type="term" value="F:nucleic acid binding"/>
    <property type="evidence" value="ECO:0007669"/>
    <property type="project" value="InterPro"/>
</dbReference>
<feature type="compositionally biased region" description="Basic and acidic residues" evidence="2">
    <location>
        <begin position="24"/>
        <end position="38"/>
    </location>
</feature>
<feature type="compositionally biased region" description="Basic and acidic residues" evidence="2">
    <location>
        <begin position="524"/>
        <end position="543"/>
    </location>
</feature>
<feature type="region of interest" description="Disordered" evidence="2">
    <location>
        <begin position="1"/>
        <end position="51"/>
    </location>
</feature>
<dbReference type="GO" id="GO:0008270">
    <property type="term" value="F:zinc ion binding"/>
    <property type="evidence" value="ECO:0007669"/>
    <property type="project" value="UniProtKB-KW"/>
</dbReference>
<reference evidence="4" key="2">
    <citation type="submission" date="2021-09" db="EMBL/GenBank/DDBJ databases">
        <authorList>
            <person name="Jia N."/>
            <person name="Wang J."/>
            <person name="Shi W."/>
            <person name="Du L."/>
            <person name="Sun Y."/>
            <person name="Zhan W."/>
            <person name="Jiang J."/>
            <person name="Wang Q."/>
            <person name="Zhang B."/>
            <person name="Ji P."/>
            <person name="Sakyi L.B."/>
            <person name="Cui X."/>
            <person name="Yuan T."/>
            <person name="Jiang B."/>
            <person name="Yang W."/>
            <person name="Lam T.T.-Y."/>
            <person name="Chang Q."/>
            <person name="Ding S."/>
            <person name="Wang X."/>
            <person name="Zhu J."/>
            <person name="Ruan X."/>
            <person name="Zhao L."/>
            <person name="Wei J."/>
            <person name="Que T."/>
            <person name="Du C."/>
            <person name="Cheng J."/>
            <person name="Dai P."/>
            <person name="Han X."/>
            <person name="Huang E."/>
            <person name="Gao Y."/>
            <person name="Liu J."/>
            <person name="Shao H."/>
            <person name="Ye R."/>
            <person name="Li L."/>
            <person name="Wei W."/>
            <person name="Wang X."/>
            <person name="Wang C."/>
            <person name="Huo Q."/>
            <person name="Li W."/>
            <person name="Guo W."/>
            <person name="Chen H."/>
            <person name="Chen S."/>
            <person name="Zhou L."/>
            <person name="Zhou L."/>
            <person name="Ni X."/>
            <person name="Tian J."/>
            <person name="Zhou Y."/>
            <person name="Sheng Y."/>
            <person name="Liu T."/>
            <person name="Pan Y."/>
            <person name="Xia L."/>
            <person name="Li J."/>
            <person name="Zhao F."/>
            <person name="Cao W."/>
        </authorList>
    </citation>
    <scope>NUCLEOTIDE SEQUENCE</scope>
    <source>
        <strain evidence="4">Rsan-2018</strain>
        <tissue evidence="4">Larvae</tissue>
    </source>
</reference>
<evidence type="ECO:0000256" key="2">
    <source>
        <dbReference type="SAM" id="MobiDB-lite"/>
    </source>
</evidence>
<feature type="compositionally biased region" description="Basic residues" evidence="2">
    <location>
        <begin position="355"/>
        <end position="378"/>
    </location>
</feature>
<dbReference type="Proteomes" id="UP000821837">
    <property type="component" value="Unassembled WGS sequence"/>
</dbReference>
<accession>A0A9D4SQ62</accession>
<evidence type="ECO:0000259" key="3">
    <source>
        <dbReference type="PROSITE" id="PS50158"/>
    </source>
</evidence>
<keyword evidence="1" id="KW-0863">Zinc-finger</keyword>
<dbReference type="PROSITE" id="PS50158">
    <property type="entry name" value="ZF_CCHC"/>
    <property type="match status" value="1"/>
</dbReference>
<organism evidence="4 5">
    <name type="scientific">Rhipicephalus sanguineus</name>
    <name type="common">Brown dog tick</name>
    <name type="synonym">Ixodes sanguineus</name>
    <dbReference type="NCBI Taxonomy" id="34632"/>
    <lineage>
        <taxon>Eukaryota</taxon>
        <taxon>Metazoa</taxon>
        <taxon>Ecdysozoa</taxon>
        <taxon>Arthropoda</taxon>
        <taxon>Chelicerata</taxon>
        <taxon>Arachnida</taxon>
        <taxon>Acari</taxon>
        <taxon>Parasitiformes</taxon>
        <taxon>Ixodida</taxon>
        <taxon>Ixodoidea</taxon>
        <taxon>Ixodidae</taxon>
        <taxon>Rhipicephalinae</taxon>
        <taxon>Rhipicephalus</taxon>
        <taxon>Rhipicephalus</taxon>
    </lineage>
</organism>
<name>A0A9D4SQ62_RHISA</name>
<dbReference type="EMBL" id="JABSTV010001253">
    <property type="protein sequence ID" value="KAH7943030.1"/>
    <property type="molecule type" value="Genomic_DNA"/>
</dbReference>
<keyword evidence="5" id="KW-1185">Reference proteome</keyword>